<dbReference type="Pfam" id="PF19741">
    <property type="entry name" value="DUF6230"/>
    <property type="match status" value="1"/>
</dbReference>
<evidence type="ECO:0000313" key="2">
    <source>
        <dbReference type="Proteomes" id="UP000605568"/>
    </source>
</evidence>
<proteinExistence type="predicted"/>
<accession>A0ABQ3MIS8</accession>
<organism evidence="1 2">
    <name type="scientific">Lentzea cavernae</name>
    <dbReference type="NCBI Taxonomy" id="2020703"/>
    <lineage>
        <taxon>Bacteria</taxon>
        <taxon>Bacillati</taxon>
        <taxon>Actinomycetota</taxon>
        <taxon>Actinomycetes</taxon>
        <taxon>Pseudonocardiales</taxon>
        <taxon>Pseudonocardiaceae</taxon>
        <taxon>Lentzea</taxon>
    </lineage>
</organism>
<name>A0ABQ3MIS8_9PSEU</name>
<dbReference type="Proteomes" id="UP000605568">
    <property type="component" value="Unassembled WGS sequence"/>
</dbReference>
<dbReference type="InterPro" id="IPR046198">
    <property type="entry name" value="DUF6230"/>
</dbReference>
<keyword evidence="2" id="KW-1185">Reference proteome</keyword>
<dbReference type="EMBL" id="BNAR01000007">
    <property type="protein sequence ID" value="GHH46057.1"/>
    <property type="molecule type" value="Genomic_DNA"/>
</dbReference>
<protein>
    <submittedName>
        <fullName evidence="1">Cholesterol esterase</fullName>
    </submittedName>
</protein>
<sequence>MWKESGGIGRTRWARFVGVLGIGAVGAGALLFGMSQGALAASFAVSGTNFKVSADNLTGQGFVQFGGVDAGAGKTHVVAVSGFKTARLDKFCQSVFVANMPIVGDITMRITADGVGGMSADNLVVNLTDLNGDLVLGNPEIGIDANKVTKGPENLRGLPGSFGLQADTANITSLQQTAWATTAQTIRFKGMNLTIRQGKQECF</sequence>
<evidence type="ECO:0000313" key="1">
    <source>
        <dbReference type="EMBL" id="GHH46057.1"/>
    </source>
</evidence>
<comment type="caution">
    <text evidence="1">The sequence shown here is derived from an EMBL/GenBank/DDBJ whole genome shotgun (WGS) entry which is preliminary data.</text>
</comment>
<reference evidence="2" key="1">
    <citation type="journal article" date="2019" name="Int. J. Syst. Evol. Microbiol.">
        <title>The Global Catalogue of Microorganisms (GCM) 10K type strain sequencing project: providing services to taxonomists for standard genome sequencing and annotation.</title>
        <authorList>
            <consortium name="The Broad Institute Genomics Platform"/>
            <consortium name="The Broad Institute Genome Sequencing Center for Infectious Disease"/>
            <person name="Wu L."/>
            <person name="Ma J."/>
        </authorList>
    </citation>
    <scope>NUCLEOTIDE SEQUENCE [LARGE SCALE GENOMIC DNA]</scope>
    <source>
        <strain evidence="2">CGMCC 4.7367</strain>
    </source>
</reference>
<gene>
    <name evidence="1" type="ORF">GCM10017774_48190</name>
</gene>